<feature type="domain" description="C2H2-type" evidence="10">
    <location>
        <begin position="160"/>
        <end position="183"/>
    </location>
</feature>
<evidence type="ECO:0000256" key="2">
    <source>
        <dbReference type="ARBA" id="ARBA00006991"/>
    </source>
</evidence>
<keyword evidence="7" id="KW-0539">Nucleus</keyword>
<dbReference type="FunFam" id="3.30.160.60:FF:000100">
    <property type="entry name" value="Zinc finger 45-like"/>
    <property type="match status" value="2"/>
</dbReference>
<keyword evidence="5 8" id="KW-0863">Zinc-finger</keyword>
<keyword evidence="12" id="KW-1185">Reference proteome</keyword>
<feature type="region of interest" description="Disordered" evidence="9">
    <location>
        <begin position="336"/>
        <end position="383"/>
    </location>
</feature>
<feature type="domain" description="C2H2-type" evidence="10">
    <location>
        <begin position="102"/>
        <end position="130"/>
    </location>
</feature>
<evidence type="ECO:0000256" key="3">
    <source>
        <dbReference type="ARBA" id="ARBA00022723"/>
    </source>
</evidence>
<protein>
    <recommendedName>
        <fullName evidence="10">C2H2-type domain-containing protein</fullName>
    </recommendedName>
</protein>
<name>A0ABD2WZC3_9HYME</name>
<dbReference type="GO" id="GO:0008270">
    <property type="term" value="F:zinc ion binding"/>
    <property type="evidence" value="ECO:0007669"/>
    <property type="project" value="UniProtKB-KW"/>
</dbReference>
<proteinExistence type="inferred from homology"/>
<evidence type="ECO:0000256" key="9">
    <source>
        <dbReference type="SAM" id="MobiDB-lite"/>
    </source>
</evidence>
<feature type="region of interest" description="Disordered" evidence="9">
    <location>
        <begin position="759"/>
        <end position="789"/>
    </location>
</feature>
<dbReference type="InterPro" id="IPR036236">
    <property type="entry name" value="Znf_C2H2_sf"/>
</dbReference>
<feature type="region of interest" description="Disordered" evidence="9">
    <location>
        <begin position="1593"/>
        <end position="1629"/>
    </location>
</feature>
<comment type="similarity">
    <text evidence="2">Belongs to the krueppel C2H2-type zinc-finger protein family.</text>
</comment>
<feature type="domain" description="C2H2-type" evidence="10">
    <location>
        <begin position="131"/>
        <end position="159"/>
    </location>
</feature>
<feature type="compositionally biased region" description="Basic residues" evidence="9">
    <location>
        <begin position="1213"/>
        <end position="1223"/>
    </location>
</feature>
<evidence type="ECO:0000256" key="5">
    <source>
        <dbReference type="ARBA" id="ARBA00022771"/>
    </source>
</evidence>
<dbReference type="Proteomes" id="UP001627154">
    <property type="component" value="Unassembled WGS sequence"/>
</dbReference>
<evidence type="ECO:0000313" key="12">
    <source>
        <dbReference type="Proteomes" id="UP001627154"/>
    </source>
</evidence>
<evidence type="ECO:0000256" key="7">
    <source>
        <dbReference type="ARBA" id="ARBA00023242"/>
    </source>
</evidence>
<feature type="region of interest" description="Disordered" evidence="9">
    <location>
        <begin position="1178"/>
        <end position="1228"/>
    </location>
</feature>
<keyword evidence="6" id="KW-0862">Zinc</keyword>
<feature type="compositionally biased region" description="Low complexity" evidence="9">
    <location>
        <begin position="339"/>
        <end position="350"/>
    </location>
</feature>
<accession>A0ABD2WZC3</accession>
<dbReference type="Gene3D" id="3.30.160.60">
    <property type="entry name" value="Classic Zinc Finger"/>
    <property type="match status" value="5"/>
</dbReference>
<evidence type="ECO:0000256" key="4">
    <source>
        <dbReference type="ARBA" id="ARBA00022737"/>
    </source>
</evidence>
<keyword evidence="3" id="KW-0479">Metal-binding</keyword>
<feature type="compositionally biased region" description="Polar residues" evidence="9">
    <location>
        <begin position="292"/>
        <end position="302"/>
    </location>
</feature>
<gene>
    <name evidence="11" type="ORF">TKK_008579</name>
</gene>
<dbReference type="EMBL" id="JBJJXI010000061">
    <property type="protein sequence ID" value="KAL3397844.1"/>
    <property type="molecule type" value="Genomic_DNA"/>
</dbReference>
<dbReference type="PROSITE" id="PS00028">
    <property type="entry name" value="ZINC_FINGER_C2H2_1"/>
    <property type="match status" value="6"/>
</dbReference>
<sequence>MSNHQRTVHKGRRDYACNNCDKKFGDKSTLIKHQNTVHEGRRDYACDQCEKKFSQKSHLLFHKRIVHEGHKDYLCYKCEKKFGDKSYLLKHQKIVHEGRKDYACDNCEKTFAQKLHLLTHQRTVHEGRKDFACDKCEKKFGQKMQFIRHQETVHEGRKNFTCDKCEKKFTQKPGLLNHQNLAHEFAFFSRIQQPSQWCQRQPLTRLLEDYTAECEKKNGNGAIKHQNSETKCEDVDEDQLDSQTDSGKPGDRRGSSNGSSETVAAAKTLERKQSVEGAATPAAKTDQPPQPTSQEQPKQQCVQPMSRFQMPNRPQAGECNLLPILMEQLRSVLELSCPSQQQQQQQQSQQPNYPEDSGVDSEEEPRPLGNNSHDSSSDTKHEQQHNCLDLKFLEDVMLVDIETALGRLQDTLRRVDPGTLARYNADLDSSNKLHLLRLISSLLAKLRLPENARQTAGGAAATGTTIGEQQPPVVAVQQQTPNTASASSVNVRRRRLEHRHTIGVSADDLARARLCFERPKQQQQQANVESVVTVAAEPIATAAATAAATSANPKAAATAVPFPAFTKKCVKDAINESNRNLLQRRSFDATATTETSIVAASRDDTNQQQPQQNPARPNKFSARKSKIKRANTIDIPSYLKLHQYSAGSGNSHSQRPAAHHHKCYAVSSQPIKISGHTFKTASEQLSSGGGGGVPSFELKTDNDRKFLALISKNHDASGASGAVIDTTNPFRNFGFQRQASDMSCDRNWSNRFSSIKTNFDRPTSSGHEKNDQSCIPLSANNSSKNHNKCKHQSGISYIRRKFEEDVNCQGEVATRNSAGSPQYCYQLFNNKAENHPGNFSHAPTSPFQSIGKTSAHPSSKNKSMLQAKLKLFDQGGPTSDKRSSIAIHDNYAYEKSPRIGHSKQIAAEVPSNRRIATYDPIQTKPAQNFTSIDNNCYPFCKRPQPLAYHPVPSSTMTQLQPSRTGCVVVDPASKPNMQLVSLSRPEQLDESSKLTMIQQQQQPQQSPPKEIAVLTINSSDNYDLPRHIIFHPCPYLNDGKVVDKKWTSQPQCGCFSAAPTTTTTMTTEAKQPTTTTCCFQPIKSSAHETNQAQTYSMPINEAKDSPIIVDRNNLSYARDVGSVPYQSSPYQQTLQSPSSNYQNLDGSRISVFVPVSKSYFDQQKQALNPTYRNAVVDHQQLPPPSYSTAYAPNHHHHHHHQMISSPKPQVPHDHHHHHHHHHSTSLPVAQQQVRNYHPQLVHEKSPTTSVSSSERVFNSAPSISQKLYNEFSKYPEERAKPVDISSFAGSHVYQDIRAADIATTTSPASYNESVIDKDNSHGPVAASGSIPPSAIIDFDAALIENQDISNEGIVTRHPCATATILTETEKLQDQDGIAKSTIKQAPRPNYAEMSNPQRDFSEVQRHNLLQQSLIQQMQQQKKASPVQQFLQQFESPRQDATACPKRLVPTTSPVAPQPVALKALTKKHKAQECINFFEERQAQSRLHSAATAAAARNNQTSSPVDTSDEYLMSCASRPNRNLVLSKSESWHQLAVAKGAKGLQLPKLTTSAITAQMRPPKPELRASSSKRLSQLDPQTTGVMEEKIQRYFQPANKSAAGSPTTATTTQTSMINMSKSSKRNFHAKKSMNSLSKSHTMPILYDERIFDEDVDIEQAFDNIFMEATRSDKHH</sequence>
<keyword evidence="4" id="KW-0677">Repeat</keyword>
<comment type="caution">
    <text evidence="11">The sequence shown here is derived from an EMBL/GenBank/DDBJ whole genome shotgun (WGS) entry which is preliminary data.</text>
</comment>
<evidence type="ECO:0000256" key="8">
    <source>
        <dbReference type="PROSITE-ProRule" id="PRU00042"/>
    </source>
</evidence>
<dbReference type="InterPro" id="IPR013087">
    <property type="entry name" value="Znf_C2H2_type"/>
</dbReference>
<feature type="domain" description="C2H2-type" evidence="10">
    <location>
        <begin position="15"/>
        <end position="43"/>
    </location>
</feature>
<evidence type="ECO:0000256" key="1">
    <source>
        <dbReference type="ARBA" id="ARBA00004123"/>
    </source>
</evidence>
<feature type="region of interest" description="Disordered" evidence="9">
    <location>
        <begin position="599"/>
        <end position="625"/>
    </location>
</feature>
<evidence type="ECO:0000256" key="6">
    <source>
        <dbReference type="ARBA" id="ARBA00022833"/>
    </source>
</evidence>
<feature type="domain" description="C2H2-type" evidence="10">
    <location>
        <begin position="73"/>
        <end position="101"/>
    </location>
</feature>
<dbReference type="Pfam" id="PF00096">
    <property type="entry name" value="zf-C2H2"/>
    <property type="match status" value="5"/>
</dbReference>
<dbReference type="SUPFAM" id="SSF57667">
    <property type="entry name" value="beta-beta-alpha zinc fingers"/>
    <property type="match status" value="3"/>
</dbReference>
<dbReference type="GO" id="GO:0005634">
    <property type="term" value="C:nucleus"/>
    <property type="evidence" value="ECO:0007669"/>
    <property type="project" value="UniProtKB-SubCell"/>
</dbReference>
<evidence type="ECO:0000313" key="11">
    <source>
        <dbReference type="EMBL" id="KAL3397844.1"/>
    </source>
</evidence>
<feature type="compositionally biased region" description="Basic residues" evidence="9">
    <location>
        <begin position="1617"/>
        <end position="1626"/>
    </location>
</feature>
<feature type="compositionally biased region" description="Polar residues" evidence="9">
    <location>
        <begin position="1565"/>
        <end position="1576"/>
    </location>
</feature>
<dbReference type="PANTHER" id="PTHR24409:SF331">
    <property type="entry name" value="ZINC FINGER PROTEIN 322A"/>
    <property type="match status" value="1"/>
</dbReference>
<dbReference type="PANTHER" id="PTHR24409">
    <property type="entry name" value="ZINC FINGER PROTEIN 142"/>
    <property type="match status" value="1"/>
</dbReference>
<feature type="region of interest" description="Disordered" evidence="9">
    <location>
        <begin position="220"/>
        <end position="302"/>
    </location>
</feature>
<dbReference type="PROSITE" id="PS50157">
    <property type="entry name" value="ZINC_FINGER_C2H2_2"/>
    <property type="match status" value="6"/>
</dbReference>
<reference evidence="11 12" key="1">
    <citation type="journal article" date="2024" name="bioRxiv">
        <title>A reference genome for Trichogramma kaykai: A tiny desert-dwelling parasitoid wasp with competing sex-ratio distorters.</title>
        <authorList>
            <person name="Culotta J."/>
            <person name="Lindsey A.R."/>
        </authorList>
    </citation>
    <scope>NUCLEOTIDE SEQUENCE [LARGE SCALE GENOMIC DNA]</scope>
    <source>
        <strain evidence="11 12">KSX58</strain>
    </source>
</reference>
<feature type="domain" description="C2H2-type" evidence="10">
    <location>
        <begin position="44"/>
        <end position="72"/>
    </location>
</feature>
<evidence type="ECO:0000259" key="10">
    <source>
        <dbReference type="PROSITE" id="PS50157"/>
    </source>
</evidence>
<feature type="region of interest" description="Disordered" evidence="9">
    <location>
        <begin position="1555"/>
        <end position="1576"/>
    </location>
</feature>
<feature type="compositionally biased region" description="Low complexity" evidence="9">
    <location>
        <begin position="1596"/>
        <end position="1610"/>
    </location>
</feature>
<dbReference type="SMART" id="SM00355">
    <property type="entry name" value="ZnF_C2H2"/>
    <property type="match status" value="6"/>
</dbReference>
<organism evidence="11 12">
    <name type="scientific">Trichogramma kaykai</name>
    <dbReference type="NCBI Taxonomy" id="54128"/>
    <lineage>
        <taxon>Eukaryota</taxon>
        <taxon>Metazoa</taxon>
        <taxon>Ecdysozoa</taxon>
        <taxon>Arthropoda</taxon>
        <taxon>Hexapoda</taxon>
        <taxon>Insecta</taxon>
        <taxon>Pterygota</taxon>
        <taxon>Neoptera</taxon>
        <taxon>Endopterygota</taxon>
        <taxon>Hymenoptera</taxon>
        <taxon>Apocrita</taxon>
        <taxon>Proctotrupomorpha</taxon>
        <taxon>Chalcidoidea</taxon>
        <taxon>Trichogrammatidae</taxon>
        <taxon>Trichogramma</taxon>
    </lineage>
</organism>
<comment type="subcellular location">
    <subcellularLocation>
        <location evidence="1">Nucleus</location>
    </subcellularLocation>
</comment>